<dbReference type="Proteomes" id="UP000325315">
    <property type="component" value="Unassembled WGS sequence"/>
</dbReference>
<reference evidence="3" key="1">
    <citation type="journal article" date="2019" name="Plant Biotechnol. J.">
        <title>Genome sequencing of the Australian wild diploid species Gossypium australe highlights disease resistance and delayed gland morphogenesis.</title>
        <authorList>
            <person name="Cai Y."/>
            <person name="Cai X."/>
            <person name="Wang Q."/>
            <person name="Wang P."/>
            <person name="Zhang Y."/>
            <person name="Cai C."/>
            <person name="Xu Y."/>
            <person name="Wang K."/>
            <person name="Zhou Z."/>
            <person name="Wang C."/>
            <person name="Geng S."/>
            <person name="Li B."/>
            <person name="Dong Q."/>
            <person name="Hou Y."/>
            <person name="Wang H."/>
            <person name="Ai P."/>
            <person name="Liu Z."/>
            <person name="Yi F."/>
            <person name="Sun M."/>
            <person name="An G."/>
            <person name="Cheng J."/>
            <person name="Zhang Y."/>
            <person name="Shi Q."/>
            <person name="Xie Y."/>
            <person name="Shi X."/>
            <person name="Chang Y."/>
            <person name="Huang F."/>
            <person name="Chen Y."/>
            <person name="Hong S."/>
            <person name="Mi L."/>
            <person name="Sun Q."/>
            <person name="Zhang L."/>
            <person name="Zhou B."/>
            <person name="Peng R."/>
            <person name="Zhang X."/>
            <person name="Liu F."/>
        </authorList>
    </citation>
    <scope>NUCLEOTIDE SEQUENCE [LARGE SCALE GENOMIC DNA]</scope>
    <source>
        <strain evidence="3">cv. PA1801</strain>
    </source>
</reference>
<evidence type="ECO:0000313" key="3">
    <source>
        <dbReference type="Proteomes" id="UP000325315"/>
    </source>
</evidence>
<name>A0A5B6W8C3_9ROSI</name>
<dbReference type="Gene3D" id="3.10.10.10">
    <property type="entry name" value="HIV Type 1 Reverse Transcriptase, subunit A, domain 1"/>
    <property type="match status" value="1"/>
</dbReference>
<proteinExistence type="predicted"/>
<evidence type="ECO:0000256" key="1">
    <source>
        <dbReference type="SAM" id="Coils"/>
    </source>
</evidence>
<evidence type="ECO:0000313" key="2">
    <source>
        <dbReference type="EMBL" id="KAA3477514.1"/>
    </source>
</evidence>
<accession>A0A5B6W8C3</accession>
<dbReference type="AlphaFoldDB" id="A0A5B6W8C3"/>
<keyword evidence="1" id="KW-0175">Coiled coil</keyword>
<organism evidence="2 3">
    <name type="scientific">Gossypium australe</name>
    <dbReference type="NCBI Taxonomy" id="47621"/>
    <lineage>
        <taxon>Eukaryota</taxon>
        <taxon>Viridiplantae</taxon>
        <taxon>Streptophyta</taxon>
        <taxon>Embryophyta</taxon>
        <taxon>Tracheophyta</taxon>
        <taxon>Spermatophyta</taxon>
        <taxon>Magnoliopsida</taxon>
        <taxon>eudicotyledons</taxon>
        <taxon>Gunneridae</taxon>
        <taxon>Pentapetalae</taxon>
        <taxon>rosids</taxon>
        <taxon>malvids</taxon>
        <taxon>Malvales</taxon>
        <taxon>Malvaceae</taxon>
        <taxon>Malvoideae</taxon>
        <taxon>Gossypium</taxon>
    </lineage>
</organism>
<dbReference type="EMBL" id="SMMG02000004">
    <property type="protein sequence ID" value="KAA3477514.1"/>
    <property type="molecule type" value="Genomic_DNA"/>
</dbReference>
<dbReference type="SUPFAM" id="SSF56672">
    <property type="entry name" value="DNA/RNA polymerases"/>
    <property type="match status" value="1"/>
</dbReference>
<sequence>MQVHEDQMRLKASVKQLKEKEKNKIVKEKKENEKEKKKSEIRKALLTRQTVLVLIYKETLFNTNELPEALPSSDFQDVFPEETPSGLPPLHRIEHQIDSVPGAVILNRPAYRTNLEETKELQRQVNELMEKGYI</sequence>
<protein>
    <submittedName>
        <fullName evidence="2">Retrovirus-related Pol polyprotein from transposon 17.6</fullName>
    </submittedName>
</protein>
<comment type="caution">
    <text evidence="2">The sequence shown here is derived from an EMBL/GenBank/DDBJ whole genome shotgun (WGS) entry which is preliminary data.</text>
</comment>
<keyword evidence="3" id="KW-1185">Reference proteome</keyword>
<dbReference type="OrthoDB" id="1934635at2759"/>
<dbReference type="PANTHER" id="PTHR35046:SF9">
    <property type="entry name" value="RNA-DIRECTED DNA POLYMERASE"/>
    <property type="match status" value="1"/>
</dbReference>
<dbReference type="PANTHER" id="PTHR35046">
    <property type="entry name" value="ZINC KNUCKLE (CCHC-TYPE) FAMILY PROTEIN"/>
    <property type="match status" value="1"/>
</dbReference>
<dbReference type="InterPro" id="IPR043502">
    <property type="entry name" value="DNA/RNA_pol_sf"/>
</dbReference>
<gene>
    <name evidence="2" type="ORF">EPI10_011398</name>
</gene>
<feature type="coiled-coil region" evidence="1">
    <location>
        <begin position="11"/>
        <end position="49"/>
    </location>
</feature>